<dbReference type="PANTHER" id="PTHR34384:SF5">
    <property type="entry name" value="L-2,3-DIAMINOPROPANOATE--CITRATE LIGASE"/>
    <property type="match status" value="1"/>
</dbReference>
<evidence type="ECO:0000313" key="6">
    <source>
        <dbReference type="Proteomes" id="UP000568839"/>
    </source>
</evidence>
<dbReference type="EMBL" id="JACHHJ010000005">
    <property type="protein sequence ID" value="MBB6451073.1"/>
    <property type="molecule type" value="Genomic_DNA"/>
</dbReference>
<organism evidence="5 6">
    <name type="scientific">Geomicrobium halophilum</name>
    <dbReference type="NCBI Taxonomy" id="549000"/>
    <lineage>
        <taxon>Bacteria</taxon>
        <taxon>Bacillati</taxon>
        <taxon>Bacillota</taxon>
        <taxon>Bacilli</taxon>
        <taxon>Bacillales</taxon>
        <taxon>Geomicrobium</taxon>
    </lineage>
</organism>
<dbReference type="AlphaFoldDB" id="A0A841Q0C8"/>
<evidence type="ECO:0000313" key="5">
    <source>
        <dbReference type="EMBL" id="MBB6451073.1"/>
    </source>
</evidence>
<dbReference type="Gene3D" id="6.10.250.3370">
    <property type="match status" value="1"/>
</dbReference>
<accession>A0A841Q0C8</accession>
<evidence type="ECO:0000256" key="1">
    <source>
        <dbReference type="ARBA" id="ARBA00004924"/>
    </source>
</evidence>
<sequence length="544" mass="63096">MQELKIRSKEEADHHTCKTLLNCYLRECGGARALAVDHVDNRYRVDFPASHSEVFGQLAYYSAIGEHEYVNYFIGGEDVGYKDILSLIIRELCVIKPAASPDQKMRFMEKVSNSFHKLSLFIEEAEPLPVKDYISSEQSLIYGHPFHPFPKNREGLQDKEIYRYSPECRSFFQLGYVAVRHDFFLEDWISGGEVSWGEEIDREAKKQLGSRYQEYRILPMHPWQYQHVKTLKPIRQYQEKQALVFLGILGPQAFPTSSVRTVYLPEKKCNLKLPLNLQITNIKRNNTSIQMQRTLEASRYLIDSQCFSNESNTEVSYETGTMSCAFDEHLSELFTLAYRPVGFDPSSTFVVSSLVEKDPISRLPRLQHLVPVQRLKEWLYRYLDISLLPLMREANAKGIHFESHLQNSLVTLNEGMPEKFIMRDLEGVSVEREKAPVGTERADTLFYTKEEAKQRTCYYFLINHLGTLIHTVARVMEVQEENVWKIVDEVLGREGRRTGNTFIEEIRSVKTFLAKKNMVSCFFENGDTPQYVPVANLMNQKRGQ</sequence>
<dbReference type="Gene3D" id="1.10.510.40">
    <property type="match status" value="1"/>
</dbReference>
<dbReference type="RefSeq" id="WP_184405141.1">
    <property type="nucleotide sequence ID" value="NZ_JACHHJ010000005.1"/>
</dbReference>
<comment type="similarity">
    <text evidence="2">Belongs to the IucA/IucC family.</text>
</comment>
<evidence type="ECO:0000259" key="3">
    <source>
        <dbReference type="Pfam" id="PF04183"/>
    </source>
</evidence>
<dbReference type="Proteomes" id="UP000568839">
    <property type="component" value="Unassembled WGS sequence"/>
</dbReference>
<dbReference type="InterPro" id="IPR037455">
    <property type="entry name" value="LucA/IucC-like"/>
</dbReference>
<gene>
    <name evidence="5" type="ORF">HNR44_003067</name>
</gene>
<dbReference type="GO" id="GO:0019290">
    <property type="term" value="P:siderophore biosynthetic process"/>
    <property type="evidence" value="ECO:0007669"/>
    <property type="project" value="InterPro"/>
</dbReference>
<comment type="caution">
    <text evidence="5">The sequence shown here is derived from an EMBL/GenBank/DDBJ whole genome shotgun (WGS) entry which is preliminary data.</text>
</comment>
<dbReference type="InterPro" id="IPR007310">
    <property type="entry name" value="Aerobactin_biosyn_IucA/IucC_N"/>
</dbReference>
<keyword evidence="6" id="KW-1185">Reference proteome</keyword>
<dbReference type="Pfam" id="PF06276">
    <property type="entry name" value="FhuF"/>
    <property type="match status" value="1"/>
</dbReference>
<dbReference type="GO" id="GO:0016881">
    <property type="term" value="F:acid-amino acid ligase activity"/>
    <property type="evidence" value="ECO:0007669"/>
    <property type="project" value="UniProtKB-ARBA"/>
</dbReference>
<dbReference type="Pfam" id="PF04183">
    <property type="entry name" value="IucA_IucC"/>
    <property type="match status" value="1"/>
</dbReference>
<proteinExistence type="inferred from homology"/>
<dbReference type="PANTHER" id="PTHR34384">
    <property type="entry name" value="L-2,3-DIAMINOPROPANOATE--CITRATE LIGASE"/>
    <property type="match status" value="1"/>
</dbReference>
<feature type="domain" description="Aerobactin siderophore biosynthesis IucA/IucC N-terminal" evidence="3">
    <location>
        <begin position="132"/>
        <end position="301"/>
    </location>
</feature>
<dbReference type="InterPro" id="IPR022770">
    <property type="entry name" value="IucA/IucC-like_C"/>
</dbReference>
<evidence type="ECO:0000256" key="2">
    <source>
        <dbReference type="ARBA" id="ARBA00007832"/>
    </source>
</evidence>
<protein>
    <submittedName>
        <fullName evidence="5">Siderophore synthetase component</fullName>
    </submittedName>
</protein>
<reference evidence="5 6" key="1">
    <citation type="submission" date="2020-08" db="EMBL/GenBank/DDBJ databases">
        <title>Genomic Encyclopedia of Type Strains, Phase IV (KMG-IV): sequencing the most valuable type-strain genomes for metagenomic binning, comparative biology and taxonomic classification.</title>
        <authorList>
            <person name="Goeker M."/>
        </authorList>
    </citation>
    <scope>NUCLEOTIDE SEQUENCE [LARGE SCALE GENOMIC DNA]</scope>
    <source>
        <strain evidence="5 6">DSM 21769</strain>
    </source>
</reference>
<feature type="domain" description="Aerobactin siderophore biosynthesis IucA/IucC-like C-terminal" evidence="4">
    <location>
        <begin position="377"/>
        <end position="491"/>
    </location>
</feature>
<name>A0A841Q0C8_9BACL</name>
<comment type="pathway">
    <text evidence="1">Siderophore biosynthesis.</text>
</comment>
<evidence type="ECO:0000259" key="4">
    <source>
        <dbReference type="Pfam" id="PF06276"/>
    </source>
</evidence>